<dbReference type="EMBL" id="WKFB01000044">
    <property type="protein sequence ID" value="KAF6737951.1"/>
    <property type="molecule type" value="Genomic_DNA"/>
</dbReference>
<organism evidence="1 2">
    <name type="scientific">Oryzias melastigma</name>
    <name type="common">Marine medaka</name>
    <dbReference type="NCBI Taxonomy" id="30732"/>
    <lineage>
        <taxon>Eukaryota</taxon>
        <taxon>Metazoa</taxon>
        <taxon>Chordata</taxon>
        <taxon>Craniata</taxon>
        <taxon>Vertebrata</taxon>
        <taxon>Euteleostomi</taxon>
        <taxon>Actinopterygii</taxon>
        <taxon>Neopterygii</taxon>
        <taxon>Teleostei</taxon>
        <taxon>Neoteleostei</taxon>
        <taxon>Acanthomorphata</taxon>
        <taxon>Ovalentaria</taxon>
        <taxon>Atherinomorphae</taxon>
        <taxon>Beloniformes</taxon>
        <taxon>Adrianichthyidae</taxon>
        <taxon>Oryziinae</taxon>
        <taxon>Oryzias</taxon>
    </lineage>
</organism>
<comment type="caution">
    <text evidence="1">The sequence shown here is derived from an EMBL/GenBank/DDBJ whole genome shotgun (WGS) entry which is preliminary data.</text>
</comment>
<protein>
    <submittedName>
        <fullName evidence="1">Uncharacterized protein</fullName>
    </submittedName>
</protein>
<evidence type="ECO:0000313" key="1">
    <source>
        <dbReference type="EMBL" id="KAF6737951.1"/>
    </source>
</evidence>
<accession>A0A834L154</accession>
<evidence type="ECO:0000313" key="2">
    <source>
        <dbReference type="Proteomes" id="UP000646548"/>
    </source>
</evidence>
<proteinExistence type="predicted"/>
<name>A0A834L154_ORYME</name>
<sequence>MKLHEACWSANKWKAVTALQWLDICSDCPVLGLSYIAEGVSCCACMGFLLSDWSVMMQFSVLLIFADVYSQRTETSSSQLQTRQVPCHENSHGNEHSFWIDVLV</sequence>
<dbReference type="Proteomes" id="UP000646548">
    <property type="component" value="Unassembled WGS sequence"/>
</dbReference>
<reference evidence="1" key="1">
    <citation type="journal article" name="BMC Genomics">
        <title>Long-read sequencing and de novo genome assembly of marine medaka (Oryzias melastigma).</title>
        <authorList>
            <person name="Liang P."/>
            <person name="Saqib H.S.A."/>
            <person name="Ni X."/>
            <person name="Shen Y."/>
        </authorList>
    </citation>
    <scope>NUCLEOTIDE SEQUENCE</scope>
    <source>
        <strain evidence="1">Bigg-433</strain>
    </source>
</reference>
<dbReference type="AlphaFoldDB" id="A0A834L154"/>
<gene>
    <name evidence="1" type="ORF">FQA47_023683</name>
</gene>